<evidence type="ECO:0000256" key="6">
    <source>
        <dbReference type="PROSITE-ProRule" id="PRU00050"/>
    </source>
</evidence>
<dbReference type="Pfam" id="PF00072">
    <property type="entry name" value="Response_reg"/>
    <property type="match status" value="1"/>
</dbReference>
<dbReference type="InterPro" id="IPR035909">
    <property type="entry name" value="CheB_C"/>
</dbReference>
<dbReference type="NCBIfam" id="NF001965">
    <property type="entry name" value="PRK00742.1"/>
    <property type="match status" value="1"/>
</dbReference>
<comment type="catalytic activity">
    <reaction evidence="5">
        <text>L-glutaminyl-[protein] + H2O = L-glutamyl-[protein] + NH4(+)</text>
        <dbReference type="Rhea" id="RHEA:16441"/>
        <dbReference type="Rhea" id="RHEA-COMP:10207"/>
        <dbReference type="Rhea" id="RHEA-COMP:10208"/>
        <dbReference type="ChEBI" id="CHEBI:15377"/>
        <dbReference type="ChEBI" id="CHEBI:28938"/>
        <dbReference type="ChEBI" id="CHEBI:29973"/>
        <dbReference type="ChEBI" id="CHEBI:30011"/>
        <dbReference type="EC" id="3.5.1.44"/>
    </reaction>
</comment>
<comment type="PTM">
    <text evidence="5">Phosphorylated by CheA. Phosphorylation of the N-terminal regulatory domain activates the methylesterase activity.</text>
</comment>
<dbReference type="InterPro" id="IPR000673">
    <property type="entry name" value="Sig_transdc_resp-reg_Me-estase"/>
</dbReference>
<evidence type="ECO:0000256" key="7">
    <source>
        <dbReference type="PROSITE-ProRule" id="PRU00169"/>
    </source>
</evidence>
<feature type="active site" evidence="5 6">
    <location>
        <position position="209"/>
    </location>
</feature>
<keyword evidence="2 5" id="KW-0145">Chemotaxis</keyword>
<comment type="similarity">
    <text evidence="5">Belongs to the CheB family.</text>
</comment>
<proteinExistence type="inferred from homology"/>
<dbReference type="GO" id="GO:0050568">
    <property type="term" value="F:protein-glutamine glutaminase activity"/>
    <property type="evidence" value="ECO:0007669"/>
    <property type="project" value="UniProtKB-UniRule"/>
</dbReference>
<evidence type="ECO:0000313" key="11">
    <source>
        <dbReference type="Proteomes" id="UP000279422"/>
    </source>
</evidence>
<evidence type="ECO:0000256" key="1">
    <source>
        <dbReference type="ARBA" id="ARBA00022490"/>
    </source>
</evidence>
<dbReference type="GO" id="GO:0000156">
    <property type="term" value="F:phosphorelay response regulator activity"/>
    <property type="evidence" value="ECO:0007669"/>
    <property type="project" value="InterPro"/>
</dbReference>
<dbReference type="GO" id="GO:0008984">
    <property type="term" value="F:protein-glutamate methylesterase activity"/>
    <property type="evidence" value="ECO:0007669"/>
    <property type="project" value="UniProtKB-UniRule"/>
</dbReference>
<dbReference type="InterPro" id="IPR001789">
    <property type="entry name" value="Sig_transdc_resp-reg_receiver"/>
</dbReference>
<evidence type="ECO:0000313" key="10">
    <source>
        <dbReference type="EMBL" id="RLE09251.1"/>
    </source>
</evidence>
<dbReference type="PANTHER" id="PTHR42872">
    <property type="entry name" value="PROTEIN-GLUTAMATE METHYLESTERASE/PROTEIN-GLUTAMINE GLUTAMINASE"/>
    <property type="match status" value="1"/>
</dbReference>
<accession>A0A497E5I7</accession>
<dbReference type="EC" id="3.1.1.61" evidence="5"/>
<feature type="active site" evidence="5 6">
    <location>
        <position position="182"/>
    </location>
</feature>
<dbReference type="GO" id="GO:0006935">
    <property type="term" value="P:chemotaxis"/>
    <property type="evidence" value="ECO:0007669"/>
    <property type="project" value="UniProtKB-UniRule"/>
</dbReference>
<comment type="domain">
    <text evidence="5">Contains a C-terminal catalytic domain, and an N-terminal region which modulates catalytic activity.</text>
</comment>
<dbReference type="Gene3D" id="3.40.50.2300">
    <property type="match status" value="1"/>
</dbReference>
<dbReference type="EC" id="3.5.1.44" evidence="5"/>
<dbReference type="Proteomes" id="UP000279422">
    <property type="component" value="Unassembled WGS sequence"/>
</dbReference>
<protein>
    <recommendedName>
        <fullName evidence="5">Protein-glutamate methylesterase/protein-glutamine glutaminase</fullName>
        <ecNumber evidence="5">3.1.1.61</ecNumber>
        <ecNumber evidence="5">3.5.1.44</ecNumber>
    </recommendedName>
</protein>
<evidence type="ECO:0000256" key="4">
    <source>
        <dbReference type="ARBA" id="ARBA00048267"/>
    </source>
</evidence>
<evidence type="ECO:0000259" key="9">
    <source>
        <dbReference type="PROSITE" id="PS50122"/>
    </source>
</evidence>
<feature type="domain" description="CheB-type methylesterase" evidence="9">
    <location>
        <begin position="170"/>
        <end position="365"/>
    </location>
</feature>
<evidence type="ECO:0000256" key="5">
    <source>
        <dbReference type="HAMAP-Rule" id="MF_00099"/>
    </source>
</evidence>
<dbReference type="SUPFAM" id="SSF52738">
    <property type="entry name" value="Methylesterase CheB, C-terminal domain"/>
    <property type="match status" value="1"/>
</dbReference>
<comment type="caution">
    <text evidence="10">The sequence shown here is derived from an EMBL/GenBank/DDBJ whole genome shotgun (WGS) entry which is preliminary data.</text>
</comment>
<organism evidence="10 11">
    <name type="scientific">Aerophobetes bacterium</name>
    <dbReference type="NCBI Taxonomy" id="2030807"/>
    <lineage>
        <taxon>Bacteria</taxon>
        <taxon>Candidatus Aerophobota</taxon>
    </lineage>
</organism>
<dbReference type="GO" id="GO:0005737">
    <property type="term" value="C:cytoplasm"/>
    <property type="evidence" value="ECO:0007669"/>
    <property type="project" value="UniProtKB-SubCell"/>
</dbReference>
<dbReference type="InterPro" id="IPR011006">
    <property type="entry name" value="CheY-like_superfamily"/>
</dbReference>
<gene>
    <name evidence="5" type="primary">cheB</name>
    <name evidence="10" type="ORF">DRJ00_04655</name>
</gene>
<keyword evidence="1 5" id="KW-0963">Cytoplasm</keyword>
<evidence type="ECO:0000256" key="3">
    <source>
        <dbReference type="ARBA" id="ARBA00022801"/>
    </source>
</evidence>
<dbReference type="PIRSF" id="PIRSF000876">
    <property type="entry name" value="RR_chemtxs_CheB"/>
    <property type="match status" value="1"/>
</dbReference>
<dbReference type="Pfam" id="PF01339">
    <property type="entry name" value="CheB_methylest"/>
    <property type="match status" value="1"/>
</dbReference>
<keyword evidence="3 5" id="KW-0378">Hydrolase</keyword>
<dbReference type="EMBL" id="QMPZ01000054">
    <property type="protein sequence ID" value="RLE09251.1"/>
    <property type="molecule type" value="Genomic_DNA"/>
</dbReference>
<dbReference type="SMART" id="SM00448">
    <property type="entry name" value="REC"/>
    <property type="match status" value="1"/>
</dbReference>
<dbReference type="NCBIfam" id="NF009206">
    <property type="entry name" value="PRK12555.1"/>
    <property type="match status" value="1"/>
</dbReference>
<reference evidence="10 11" key="1">
    <citation type="submission" date="2018-06" db="EMBL/GenBank/DDBJ databases">
        <title>Extensive metabolic versatility and redundancy in microbially diverse, dynamic hydrothermal sediments.</title>
        <authorList>
            <person name="Dombrowski N."/>
            <person name="Teske A."/>
            <person name="Baker B.J."/>
        </authorList>
    </citation>
    <scope>NUCLEOTIDE SEQUENCE [LARGE SCALE GENOMIC DNA]</scope>
    <source>
        <strain evidence="10">B47_G16</strain>
    </source>
</reference>
<dbReference type="HAMAP" id="MF_00099">
    <property type="entry name" value="CheB_chemtxs"/>
    <property type="match status" value="1"/>
</dbReference>
<feature type="modified residue" description="4-aspartylphosphate" evidence="5 7">
    <location>
        <position position="66"/>
    </location>
</feature>
<evidence type="ECO:0000259" key="8">
    <source>
        <dbReference type="PROSITE" id="PS50110"/>
    </source>
</evidence>
<sequence>MNKFHATSFGRPRIKVLVVDDSAFMRKAIRQILESDPRIEVIGTARNGEDALEKLQELAPDVVTLDVNMPHMDGLTCLRHIMSTHPLPVVMISSLTQEGAKETFEALDLGAVDFIPKLSGTISLDIGRQKKEIIAKVKAAAFAKIERKKPSVRPALKRARVSLKKQGEKALVSQKAVAIGVSTGGPQTLMRIIPYLPANLPASLLIVQHMPPNFTRAFAERLNSASALEVKEAEAGDVVEDGKAYLAPGDYHMTVVRRTLGEGAIIRLSKEPSNVLHRPSVDVMMSSVAKVYGKNAVGVILTGMGKDGAEAMVEIKRNGGKTIAQDEASSIIFGMPKAAIEMGCVDKVISAEEMAQAIVRAVRGGG</sequence>
<dbReference type="PROSITE" id="PS50110">
    <property type="entry name" value="RESPONSE_REGULATORY"/>
    <property type="match status" value="1"/>
</dbReference>
<evidence type="ECO:0000256" key="2">
    <source>
        <dbReference type="ARBA" id="ARBA00022500"/>
    </source>
</evidence>
<dbReference type="AlphaFoldDB" id="A0A497E5I7"/>
<dbReference type="PROSITE" id="PS50122">
    <property type="entry name" value="CHEB"/>
    <property type="match status" value="1"/>
</dbReference>
<comment type="subcellular location">
    <subcellularLocation>
        <location evidence="5">Cytoplasm</location>
    </subcellularLocation>
</comment>
<feature type="domain" description="Response regulatory" evidence="8">
    <location>
        <begin position="15"/>
        <end position="132"/>
    </location>
</feature>
<dbReference type="SUPFAM" id="SSF52172">
    <property type="entry name" value="CheY-like"/>
    <property type="match status" value="1"/>
</dbReference>
<comment type="catalytic activity">
    <reaction evidence="4 5">
        <text>[protein]-L-glutamate 5-O-methyl ester + H2O = L-glutamyl-[protein] + methanol + H(+)</text>
        <dbReference type="Rhea" id="RHEA:23236"/>
        <dbReference type="Rhea" id="RHEA-COMP:10208"/>
        <dbReference type="Rhea" id="RHEA-COMP:10311"/>
        <dbReference type="ChEBI" id="CHEBI:15377"/>
        <dbReference type="ChEBI" id="CHEBI:15378"/>
        <dbReference type="ChEBI" id="CHEBI:17790"/>
        <dbReference type="ChEBI" id="CHEBI:29973"/>
        <dbReference type="ChEBI" id="CHEBI:82795"/>
        <dbReference type="EC" id="3.1.1.61"/>
    </reaction>
</comment>
<name>A0A497E5I7_UNCAE</name>
<dbReference type="InterPro" id="IPR008248">
    <property type="entry name" value="CheB-like"/>
</dbReference>
<dbReference type="Gene3D" id="3.40.50.180">
    <property type="entry name" value="Methylesterase CheB, C-terminal domain"/>
    <property type="match status" value="1"/>
</dbReference>
<dbReference type="PANTHER" id="PTHR42872:SF6">
    <property type="entry name" value="PROTEIN-GLUTAMATE METHYLESTERASE_PROTEIN-GLUTAMINE GLUTAMINASE"/>
    <property type="match status" value="1"/>
</dbReference>
<comment type="function">
    <text evidence="5">Involved in chemotaxis. Part of a chemotaxis signal transduction system that modulates chemotaxis in response to various stimuli. Catalyzes the demethylation of specific methylglutamate residues introduced into the chemoreceptors (methyl-accepting chemotaxis proteins or MCP) by CheR. Also mediates the irreversible deamidation of specific glutamine residues to glutamic acid.</text>
</comment>
<dbReference type="CDD" id="cd17541">
    <property type="entry name" value="REC_CheB-like"/>
    <property type="match status" value="1"/>
</dbReference>
<feature type="active site" evidence="5 6">
    <location>
        <position position="307"/>
    </location>
</feature>
<dbReference type="CDD" id="cd16432">
    <property type="entry name" value="CheB_Rec"/>
    <property type="match status" value="1"/>
</dbReference>
<keyword evidence="5 7" id="KW-0597">Phosphoprotein</keyword>